<organism evidence="14">
    <name type="scientific">freshwater metagenome</name>
    <dbReference type="NCBI Taxonomy" id="449393"/>
    <lineage>
        <taxon>unclassified sequences</taxon>
        <taxon>metagenomes</taxon>
        <taxon>ecological metagenomes</taxon>
    </lineage>
</organism>
<feature type="transmembrane region" description="Helical" evidence="6">
    <location>
        <begin position="237"/>
        <end position="259"/>
    </location>
</feature>
<dbReference type="Pfam" id="PF03706">
    <property type="entry name" value="LPG_synthase_TM"/>
    <property type="match status" value="1"/>
</dbReference>
<proteinExistence type="predicted"/>
<dbReference type="EMBL" id="CAEZXO010000004">
    <property type="protein sequence ID" value="CAB4693263.1"/>
    <property type="molecule type" value="Genomic_DNA"/>
</dbReference>
<sequence length="335" mass="37373">MKFLKNRKVIQLWIGFLVTLLCFYAISRQIRIREVQLAFQSFNYIYLLYGVAFLTLDYIIRIYRWSYILRAIGAQITTKACAGPFMGSIALNNLLPFRAGDGIRAFFYPKKMKIDRSMGVSSLVMEKISDLSVLGLMLLVGVVEFKGLRLPRSLINSTWFLIVILLLFSVFAIATQSSFIASIIASFWVFKSASLVRIRKYLARFQKDMAVLLKFKPLFSIFLISSAVWITESFLGYFILRGFGLLVSPAGALLFMSLVSISTLVPSSPGYVGPFDLAVITSVGLLGGTAGQGISVAIVLHLSLWFPTTVAGAFAILKDAPFFREARIELQSAKR</sequence>
<dbReference type="AlphaFoldDB" id="A0A6J7LIL6"/>
<comment type="subcellular location">
    <subcellularLocation>
        <location evidence="1">Cell membrane</location>
        <topology evidence="1">Multi-pass membrane protein</topology>
    </subcellularLocation>
</comment>
<reference evidence="14" key="1">
    <citation type="submission" date="2020-05" db="EMBL/GenBank/DDBJ databases">
        <authorList>
            <person name="Chiriac C."/>
            <person name="Salcher M."/>
            <person name="Ghai R."/>
            <person name="Kavagutti S V."/>
        </authorList>
    </citation>
    <scope>NUCLEOTIDE SEQUENCE</scope>
</reference>
<dbReference type="EMBL" id="CAFBQX010000003">
    <property type="protein sequence ID" value="CAB5072429.1"/>
    <property type="molecule type" value="Genomic_DNA"/>
</dbReference>
<evidence type="ECO:0000256" key="4">
    <source>
        <dbReference type="ARBA" id="ARBA00022989"/>
    </source>
</evidence>
<dbReference type="PANTHER" id="PTHR39087">
    <property type="entry name" value="UPF0104 MEMBRANE PROTEIN MJ1595"/>
    <property type="match status" value="1"/>
</dbReference>
<evidence type="ECO:0000313" key="10">
    <source>
        <dbReference type="EMBL" id="CAB4778587.1"/>
    </source>
</evidence>
<evidence type="ECO:0000256" key="2">
    <source>
        <dbReference type="ARBA" id="ARBA00022475"/>
    </source>
</evidence>
<evidence type="ECO:0000256" key="3">
    <source>
        <dbReference type="ARBA" id="ARBA00022692"/>
    </source>
</evidence>
<feature type="transmembrane region" description="Helical" evidence="6">
    <location>
        <begin position="159"/>
        <end position="190"/>
    </location>
</feature>
<keyword evidence="3 6" id="KW-0812">Transmembrane</keyword>
<dbReference type="EMBL" id="CAEZYM010000001">
    <property type="protein sequence ID" value="CAB4716912.1"/>
    <property type="molecule type" value="Genomic_DNA"/>
</dbReference>
<keyword evidence="2" id="KW-1003">Cell membrane</keyword>
<dbReference type="EMBL" id="CAESAE010000003">
    <property type="protein sequence ID" value="CAB4335859.1"/>
    <property type="molecule type" value="Genomic_DNA"/>
</dbReference>
<dbReference type="EMBL" id="CAFBLD010000001">
    <property type="protein sequence ID" value="CAB4855263.1"/>
    <property type="molecule type" value="Genomic_DNA"/>
</dbReference>
<evidence type="ECO:0000313" key="7">
    <source>
        <dbReference type="EMBL" id="CAB4335859.1"/>
    </source>
</evidence>
<feature type="transmembrane region" description="Helical" evidence="6">
    <location>
        <begin position="271"/>
        <end position="290"/>
    </location>
</feature>
<feature type="transmembrane region" description="Helical" evidence="6">
    <location>
        <begin position="42"/>
        <end position="60"/>
    </location>
</feature>
<evidence type="ECO:0000313" key="13">
    <source>
        <dbReference type="EMBL" id="CAB4933866.1"/>
    </source>
</evidence>
<dbReference type="NCBIfam" id="TIGR00374">
    <property type="entry name" value="flippase-like domain"/>
    <property type="match status" value="1"/>
</dbReference>
<dbReference type="PANTHER" id="PTHR39087:SF2">
    <property type="entry name" value="UPF0104 MEMBRANE PROTEIN MJ1595"/>
    <property type="match status" value="1"/>
</dbReference>
<dbReference type="EMBL" id="CAFABH010000007">
    <property type="protein sequence ID" value="CAB4826407.1"/>
    <property type="molecule type" value="Genomic_DNA"/>
</dbReference>
<keyword evidence="5 6" id="KW-0472">Membrane</keyword>
<dbReference type="GO" id="GO:0005886">
    <property type="term" value="C:plasma membrane"/>
    <property type="evidence" value="ECO:0007669"/>
    <property type="project" value="UniProtKB-SubCell"/>
</dbReference>
<evidence type="ECO:0000256" key="6">
    <source>
        <dbReference type="SAM" id="Phobius"/>
    </source>
</evidence>
<keyword evidence="4 6" id="KW-1133">Transmembrane helix</keyword>
<feature type="transmembrane region" description="Helical" evidence="6">
    <location>
        <begin position="296"/>
        <end position="317"/>
    </location>
</feature>
<evidence type="ECO:0000256" key="1">
    <source>
        <dbReference type="ARBA" id="ARBA00004651"/>
    </source>
</evidence>
<evidence type="ECO:0000313" key="8">
    <source>
        <dbReference type="EMBL" id="CAB4693263.1"/>
    </source>
</evidence>
<dbReference type="EMBL" id="CAFBOC010000001">
    <property type="protein sequence ID" value="CAB4968206.1"/>
    <property type="molecule type" value="Genomic_DNA"/>
</dbReference>
<gene>
    <name evidence="8" type="ORF">UFOPK2510_00837</name>
    <name evidence="9" type="ORF">UFOPK2718_00189</name>
    <name evidence="10" type="ORF">UFOPK2936_00715</name>
    <name evidence="11" type="ORF">UFOPK3174_00577</name>
    <name evidence="12" type="ORF">UFOPK3328_00046</name>
    <name evidence="13" type="ORF">UFOPK3779_00046</name>
    <name evidence="14" type="ORF">UFOPK3913_00072</name>
    <name evidence="7" type="ORF">UFOPK4107_00593</name>
    <name evidence="15" type="ORF">UFOPK4403_00781</name>
</gene>
<accession>A0A6J7LIL6</accession>
<evidence type="ECO:0000313" key="11">
    <source>
        <dbReference type="EMBL" id="CAB4826407.1"/>
    </source>
</evidence>
<evidence type="ECO:0000313" key="9">
    <source>
        <dbReference type="EMBL" id="CAB4716912.1"/>
    </source>
</evidence>
<dbReference type="EMBL" id="CAFBNH010000001">
    <property type="protein sequence ID" value="CAB4933866.1"/>
    <property type="molecule type" value="Genomic_DNA"/>
</dbReference>
<evidence type="ECO:0000313" key="12">
    <source>
        <dbReference type="EMBL" id="CAB4855263.1"/>
    </source>
</evidence>
<dbReference type="EMBL" id="CAEZZW010000003">
    <property type="protein sequence ID" value="CAB4778587.1"/>
    <property type="molecule type" value="Genomic_DNA"/>
</dbReference>
<feature type="transmembrane region" description="Helical" evidence="6">
    <location>
        <begin position="211"/>
        <end position="231"/>
    </location>
</feature>
<evidence type="ECO:0000256" key="5">
    <source>
        <dbReference type="ARBA" id="ARBA00023136"/>
    </source>
</evidence>
<feature type="transmembrane region" description="Helical" evidence="6">
    <location>
        <begin position="12"/>
        <end position="30"/>
    </location>
</feature>
<dbReference type="InterPro" id="IPR022791">
    <property type="entry name" value="L-PG_synthase/AglD"/>
</dbReference>
<name>A0A6J7LIL6_9ZZZZ</name>
<protein>
    <submittedName>
        <fullName evidence="14">Unannotated protein</fullName>
    </submittedName>
</protein>
<evidence type="ECO:0000313" key="14">
    <source>
        <dbReference type="EMBL" id="CAB4968206.1"/>
    </source>
</evidence>
<evidence type="ECO:0000313" key="15">
    <source>
        <dbReference type="EMBL" id="CAB5072429.1"/>
    </source>
</evidence>